<feature type="transmembrane region" description="Helical" evidence="5">
    <location>
        <begin position="12"/>
        <end position="36"/>
    </location>
</feature>
<feature type="domain" description="RING-type" evidence="6">
    <location>
        <begin position="100"/>
        <end position="140"/>
    </location>
</feature>
<gene>
    <name evidence="7" type="ORF">Pc18g00180</name>
    <name evidence="7" type="ORF">PCH_Pc18g00180</name>
</gene>
<dbReference type="InterPro" id="IPR001841">
    <property type="entry name" value="Znf_RING"/>
</dbReference>
<name>B6HBN3_PENRW</name>
<dbReference type="Gene3D" id="3.30.40.10">
    <property type="entry name" value="Zinc/RING finger domain, C3HC4 (zinc finger)"/>
    <property type="match status" value="1"/>
</dbReference>
<dbReference type="SMART" id="SM00184">
    <property type="entry name" value="RING"/>
    <property type="match status" value="1"/>
</dbReference>
<keyword evidence="5" id="KW-0812">Transmembrane</keyword>
<keyword evidence="8" id="KW-1185">Reference proteome</keyword>
<evidence type="ECO:0000256" key="1">
    <source>
        <dbReference type="ARBA" id="ARBA00022723"/>
    </source>
</evidence>
<evidence type="ECO:0000256" key="5">
    <source>
        <dbReference type="SAM" id="Phobius"/>
    </source>
</evidence>
<proteinExistence type="predicted"/>
<dbReference type="Pfam" id="PF13639">
    <property type="entry name" value="zf-RING_2"/>
    <property type="match status" value="1"/>
</dbReference>
<dbReference type="InterPro" id="IPR013083">
    <property type="entry name" value="Znf_RING/FYVE/PHD"/>
</dbReference>
<dbReference type="PROSITE" id="PS50089">
    <property type="entry name" value="ZF_RING_2"/>
    <property type="match status" value="1"/>
</dbReference>
<evidence type="ECO:0000313" key="8">
    <source>
        <dbReference type="Proteomes" id="UP000000724"/>
    </source>
</evidence>
<dbReference type="OrthoDB" id="8062037at2759"/>
<dbReference type="Proteomes" id="UP000000724">
    <property type="component" value="Contig Pc00c18"/>
</dbReference>
<evidence type="ECO:0000256" key="3">
    <source>
        <dbReference type="ARBA" id="ARBA00022833"/>
    </source>
</evidence>
<keyword evidence="5" id="KW-0472">Membrane</keyword>
<dbReference type="HOGENOM" id="CLU_013137_18_3_1"/>
<sequence length="158" mass="18097">MAEDTKLKKNHMAIVLGIGLGVVLLIVLSLILTILVNRRDRRSFLGSKKNSSERLRKLDKVSPTCTLEKWWTATKGNLGLSEAVDGQFVCAVANLLLSAVCLEQVDRTQEIRELRCLHVFHRECLEKWFLGDHFNCPLCHRAYYVADTPPRNDYLWMV</sequence>
<accession>B6HBN3</accession>
<dbReference type="eggNOG" id="ENOG502SGET">
    <property type="taxonomic scope" value="Eukaryota"/>
</dbReference>
<evidence type="ECO:0000256" key="4">
    <source>
        <dbReference type="PROSITE-ProRule" id="PRU00175"/>
    </source>
</evidence>
<dbReference type="PANTHER" id="PTHR45969">
    <property type="entry name" value="RING ZINC FINGER PROTEIN-RELATED"/>
    <property type="match status" value="1"/>
</dbReference>
<dbReference type="BioCyc" id="PCHR:PC18G00180-MONOMER"/>
<reference evidence="7 8" key="1">
    <citation type="journal article" date="2008" name="Nat. Biotechnol.">
        <title>Genome sequencing and analysis of the filamentous fungus Penicillium chrysogenum.</title>
        <authorList>
            <person name="van den Berg M.A."/>
            <person name="Albang R."/>
            <person name="Albermann K."/>
            <person name="Badger J.H."/>
            <person name="Daran J.-M."/>
            <person name="Driessen A.J.M."/>
            <person name="Garcia-Estrada C."/>
            <person name="Fedorova N.D."/>
            <person name="Harris D.M."/>
            <person name="Heijne W.H.M."/>
            <person name="Joardar V.S."/>
            <person name="Kiel J.A.K.W."/>
            <person name="Kovalchuk A."/>
            <person name="Martin J.F."/>
            <person name="Nierman W.C."/>
            <person name="Nijland J.G."/>
            <person name="Pronk J.T."/>
            <person name="Roubos J.A."/>
            <person name="van der Klei I.J."/>
            <person name="van Peij N.N.M.E."/>
            <person name="Veenhuis M."/>
            <person name="von Doehren H."/>
            <person name="Wagner C."/>
            <person name="Wortman J.R."/>
            <person name="Bovenberg R.A.L."/>
        </authorList>
    </citation>
    <scope>NUCLEOTIDE SEQUENCE [LARGE SCALE GENOMIC DNA]</scope>
    <source>
        <strain evidence="8">ATCC 28089 / DSM 1075 / NRRL 1951 / Wisconsin 54-1255</strain>
    </source>
</reference>
<dbReference type="STRING" id="500485.B6HBN3"/>
<dbReference type="EMBL" id="AM920433">
    <property type="protein sequence ID" value="CAP94242.1"/>
    <property type="molecule type" value="Genomic_DNA"/>
</dbReference>
<evidence type="ECO:0000313" key="7">
    <source>
        <dbReference type="EMBL" id="CAP94242.1"/>
    </source>
</evidence>
<evidence type="ECO:0000259" key="6">
    <source>
        <dbReference type="PROSITE" id="PS50089"/>
    </source>
</evidence>
<protein>
    <submittedName>
        <fullName evidence="7">Pc18g00180 protein</fullName>
    </submittedName>
</protein>
<keyword evidence="2 4" id="KW-0863">Zinc-finger</keyword>
<keyword evidence="5" id="KW-1133">Transmembrane helix</keyword>
<keyword evidence="1" id="KW-0479">Metal-binding</keyword>
<dbReference type="OMA" id="RAYYVAD"/>
<dbReference type="AlphaFoldDB" id="B6HBN3"/>
<evidence type="ECO:0000256" key="2">
    <source>
        <dbReference type="ARBA" id="ARBA00022771"/>
    </source>
</evidence>
<organism evidence="7 8">
    <name type="scientific">Penicillium rubens (strain ATCC 28089 / DSM 1075 / NRRL 1951 / Wisconsin 54-1255)</name>
    <name type="common">Penicillium chrysogenum</name>
    <dbReference type="NCBI Taxonomy" id="500485"/>
    <lineage>
        <taxon>Eukaryota</taxon>
        <taxon>Fungi</taxon>
        <taxon>Dikarya</taxon>
        <taxon>Ascomycota</taxon>
        <taxon>Pezizomycotina</taxon>
        <taxon>Eurotiomycetes</taxon>
        <taxon>Eurotiomycetidae</taxon>
        <taxon>Eurotiales</taxon>
        <taxon>Aspergillaceae</taxon>
        <taxon>Penicillium</taxon>
        <taxon>Penicillium chrysogenum species complex</taxon>
    </lineage>
</organism>
<dbReference type="SUPFAM" id="SSF57850">
    <property type="entry name" value="RING/U-box"/>
    <property type="match status" value="1"/>
</dbReference>
<dbReference type="GO" id="GO:0061630">
    <property type="term" value="F:ubiquitin protein ligase activity"/>
    <property type="evidence" value="ECO:0007669"/>
    <property type="project" value="TreeGrafter"/>
</dbReference>
<dbReference type="GO" id="GO:0008270">
    <property type="term" value="F:zinc ion binding"/>
    <property type="evidence" value="ECO:0007669"/>
    <property type="project" value="UniProtKB-KW"/>
</dbReference>
<dbReference type="PANTHER" id="PTHR45969:SF69">
    <property type="entry name" value="FINGER DOMAIN PROTEIN, PUTATIVE (AFU_ORTHOLOGUE AFUA_3G12190)-RELATED"/>
    <property type="match status" value="1"/>
</dbReference>
<keyword evidence="3" id="KW-0862">Zinc</keyword>
<dbReference type="GO" id="GO:0016567">
    <property type="term" value="P:protein ubiquitination"/>
    <property type="evidence" value="ECO:0007669"/>
    <property type="project" value="TreeGrafter"/>
</dbReference>
<dbReference type="VEuPathDB" id="FungiDB:PCH_Pc18g00180"/>